<dbReference type="GO" id="GO:0010587">
    <property type="term" value="P:miRNA catabolic process"/>
    <property type="evidence" value="ECO:0007669"/>
    <property type="project" value="TreeGrafter"/>
</dbReference>
<dbReference type="InterPro" id="IPR001900">
    <property type="entry name" value="RNase_II/R"/>
</dbReference>
<organism evidence="2 3">
    <name type="scientific">Teladorsagia circumcincta</name>
    <name type="common">Brown stomach worm</name>
    <name type="synonym">Ostertagia circumcincta</name>
    <dbReference type="NCBI Taxonomy" id="45464"/>
    <lineage>
        <taxon>Eukaryota</taxon>
        <taxon>Metazoa</taxon>
        <taxon>Ecdysozoa</taxon>
        <taxon>Nematoda</taxon>
        <taxon>Chromadorea</taxon>
        <taxon>Rhabditida</taxon>
        <taxon>Rhabditina</taxon>
        <taxon>Rhabditomorpha</taxon>
        <taxon>Strongyloidea</taxon>
        <taxon>Trichostrongylidae</taxon>
        <taxon>Teladorsagia</taxon>
    </lineage>
</organism>
<dbReference type="AlphaFoldDB" id="A0A2G9TEV9"/>
<evidence type="ECO:0000313" key="2">
    <source>
        <dbReference type="EMBL" id="PIO56485.1"/>
    </source>
</evidence>
<name>A0A2G9TEV9_TELCI</name>
<dbReference type="PANTHER" id="PTHR23355:SF9">
    <property type="entry name" value="DIS3-LIKE EXONUCLEASE 2"/>
    <property type="match status" value="1"/>
</dbReference>
<evidence type="ECO:0000259" key="1">
    <source>
        <dbReference type="Pfam" id="PF00773"/>
    </source>
</evidence>
<protein>
    <submittedName>
        <fullName evidence="2">RNB-like protein</fullName>
    </submittedName>
</protein>
<dbReference type="SUPFAM" id="SSF50249">
    <property type="entry name" value="Nucleic acid-binding proteins"/>
    <property type="match status" value="1"/>
</dbReference>
<evidence type="ECO:0000313" key="3">
    <source>
        <dbReference type="Proteomes" id="UP000230423"/>
    </source>
</evidence>
<dbReference type="GO" id="GO:0000175">
    <property type="term" value="F:3'-5'-RNA exonuclease activity"/>
    <property type="evidence" value="ECO:0007669"/>
    <property type="project" value="TreeGrafter"/>
</dbReference>
<gene>
    <name evidence="2" type="ORF">TELCIR_22115</name>
</gene>
<sequence length="145" mass="16886">MLPRVLTEDMCSLIPGEDRLALSVMWKMDKNGTIVEEWFGRTIVRSRIHLGYDHVQGFIEDPEKSLVEEDYPDIHDGASLTDIRRKVMQLHMLARRLRSTRVKNGALRIEQPKLVFSLNAETKLPYAVKAEEVCFMMFLFISYIK</sequence>
<proteinExistence type="predicted"/>
<dbReference type="GO" id="GO:0006402">
    <property type="term" value="P:mRNA catabolic process"/>
    <property type="evidence" value="ECO:0007669"/>
    <property type="project" value="TreeGrafter"/>
</dbReference>
<feature type="domain" description="RNB" evidence="1">
    <location>
        <begin position="1"/>
        <end position="122"/>
    </location>
</feature>
<dbReference type="GO" id="GO:0000932">
    <property type="term" value="C:P-body"/>
    <property type="evidence" value="ECO:0007669"/>
    <property type="project" value="TreeGrafter"/>
</dbReference>
<dbReference type="OrthoDB" id="372421at2759"/>
<dbReference type="Pfam" id="PF00773">
    <property type="entry name" value="RNB"/>
    <property type="match status" value="1"/>
</dbReference>
<accession>A0A2G9TEV9</accession>
<dbReference type="InterPro" id="IPR012340">
    <property type="entry name" value="NA-bd_OB-fold"/>
</dbReference>
<dbReference type="InterPro" id="IPR050180">
    <property type="entry name" value="RNR_Ribonuclease"/>
</dbReference>
<dbReference type="Proteomes" id="UP000230423">
    <property type="component" value="Unassembled WGS sequence"/>
</dbReference>
<keyword evidence="3" id="KW-1185">Reference proteome</keyword>
<dbReference type="GO" id="GO:0003723">
    <property type="term" value="F:RNA binding"/>
    <property type="evidence" value="ECO:0007669"/>
    <property type="project" value="InterPro"/>
</dbReference>
<dbReference type="EMBL" id="KZ375982">
    <property type="protein sequence ID" value="PIO56485.1"/>
    <property type="molecule type" value="Genomic_DNA"/>
</dbReference>
<reference evidence="2 3" key="1">
    <citation type="submission" date="2015-09" db="EMBL/GenBank/DDBJ databases">
        <title>Draft genome of the parasitic nematode Teladorsagia circumcincta isolate WARC Sus (inbred).</title>
        <authorList>
            <person name="Mitreva M."/>
        </authorList>
    </citation>
    <scope>NUCLEOTIDE SEQUENCE [LARGE SCALE GENOMIC DNA]</scope>
    <source>
        <strain evidence="2 3">S</strain>
    </source>
</reference>
<dbReference type="PANTHER" id="PTHR23355">
    <property type="entry name" value="RIBONUCLEASE"/>
    <property type="match status" value="1"/>
</dbReference>